<accession>A0A8J8P7E7</accession>
<dbReference type="PANTHER" id="PTHR47978">
    <property type="match status" value="1"/>
</dbReference>
<keyword evidence="3" id="KW-1185">Reference proteome</keyword>
<dbReference type="InterPro" id="IPR005225">
    <property type="entry name" value="Small_GTP-bd"/>
</dbReference>
<dbReference type="SUPFAM" id="SSF52540">
    <property type="entry name" value="P-loop containing nucleoside triphosphate hydrolases"/>
    <property type="match status" value="1"/>
</dbReference>
<evidence type="ECO:0000313" key="3">
    <source>
        <dbReference type="Proteomes" id="UP000785679"/>
    </source>
</evidence>
<dbReference type="OrthoDB" id="63533at2759"/>
<dbReference type="Pfam" id="PF00071">
    <property type="entry name" value="Ras"/>
    <property type="match status" value="1"/>
</dbReference>
<evidence type="ECO:0000256" key="1">
    <source>
        <dbReference type="ARBA" id="ARBA00022741"/>
    </source>
</evidence>
<dbReference type="Gene3D" id="3.40.50.300">
    <property type="entry name" value="P-loop containing nucleotide triphosphate hydrolases"/>
    <property type="match status" value="1"/>
</dbReference>
<dbReference type="SMART" id="SM00174">
    <property type="entry name" value="RHO"/>
    <property type="match status" value="1"/>
</dbReference>
<keyword evidence="1" id="KW-0547">Nucleotide-binding</keyword>
<dbReference type="EMBL" id="RRYP01000575">
    <property type="protein sequence ID" value="TNV87205.1"/>
    <property type="molecule type" value="Genomic_DNA"/>
</dbReference>
<dbReference type="FunFam" id="3.40.50.300:FF:000808">
    <property type="entry name" value="Small GTP-binding protein, putative"/>
    <property type="match status" value="1"/>
</dbReference>
<dbReference type="NCBIfam" id="TIGR00231">
    <property type="entry name" value="small_GTP"/>
    <property type="match status" value="1"/>
</dbReference>
<dbReference type="InterPro" id="IPR027417">
    <property type="entry name" value="P-loop_NTPase"/>
</dbReference>
<dbReference type="GO" id="GO:0003924">
    <property type="term" value="F:GTPase activity"/>
    <property type="evidence" value="ECO:0007669"/>
    <property type="project" value="InterPro"/>
</dbReference>
<dbReference type="PROSITE" id="PS51420">
    <property type="entry name" value="RHO"/>
    <property type="match status" value="1"/>
</dbReference>
<dbReference type="PROSITE" id="PS51421">
    <property type="entry name" value="RAS"/>
    <property type="match status" value="1"/>
</dbReference>
<dbReference type="Proteomes" id="UP000785679">
    <property type="component" value="Unassembled WGS sequence"/>
</dbReference>
<dbReference type="PROSITE" id="PS51419">
    <property type="entry name" value="RAB"/>
    <property type="match status" value="1"/>
</dbReference>
<dbReference type="InterPro" id="IPR001806">
    <property type="entry name" value="Small_GTPase"/>
</dbReference>
<reference evidence="2" key="1">
    <citation type="submission" date="2019-06" db="EMBL/GenBank/DDBJ databases">
        <authorList>
            <person name="Zheng W."/>
        </authorList>
    </citation>
    <scope>NUCLEOTIDE SEQUENCE</scope>
    <source>
        <strain evidence="2">QDHG01</strain>
    </source>
</reference>
<dbReference type="AlphaFoldDB" id="A0A8J8P7E7"/>
<dbReference type="PRINTS" id="PR00449">
    <property type="entry name" value="RASTRNSFRMNG"/>
</dbReference>
<evidence type="ECO:0000313" key="2">
    <source>
        <dbReference type="EMBL" id="TNV87205.1"/>
    </source>
</evidence>
<proteinExistence type="predicted"/>
<dbReference type="SMART" id="SM00176">
    <property type="entry name" value="RAN"/>
    <property type="match status" value="1"/>
</dbReference>
<protein>
    <submittedName>
        <fullName evidence="2">Uncharacterized protein</fullName>
    </submittedName>
</protein>
<dbReference type="SMART" id="SM00173">
    <property type="entry name" value="RAS"/>
    <property type="match status" value="1"/>
</dbReference>
<dbReference type="GO" id="GO:0005525">
    <property type="term" value="F:GTP binding"/>
    <property type="evidence" value="ECO:0007669"/>
    <property type="project" value="InterPro"/>
</dbReference>
<comment type="caution">
    <text evidence="2">The sequence shown here is derived from an EMBL/GenBank/DDBJ whole genome shotgun (WGS) entry which is preliminary data.</text>
</comment>
<gene>
    <name evidence="2" type="ORF">FGO68_gene3802</name>
</gene>
<name>A0A8J8P7E7_HALGN</name>
<sequence>MIESFKVVLVGDSNVGKTSIIQRYTKDSFDSGIEPTVGAHFMTRIIDLEEHGGSGRMKLQIWDTAGQEKYKSVTQIYYRDAAAAICVYDVTSQLSLDAAERWLDDLRRFSPPHTIIALAANKCDLFSQQEVSLEMGQDFKDKHEVPILQQTSAKENTGIEELFVRVAREIDRNREIIKQGSGTTVAKRSQASLASAEQFKKPDRTGCKC</sequence>
<organism evidence="2 3">
    <name type="scientific">Halteria grandinella</name>
    <dbReference type="NCBI Taxonomy" id="5974"/>
    <lineage>
        <taxon>Eukaryota</taxon>
        <taxon>Sar</taxon>
        <taxon>Alveolata</taxon>
        <taxon>Ciliophora</taxon>
        <taxon>Intramacronucleata</taxon>
        <taxon>Spirotrichea</taxon>
        <taxon>Stichotrichia</taxon>
        <taxon>Sporadotrichida</taxon>
        <taxon>Halteriidae</taxon>
        <taxon>Halteria</taxon>
    </lineage>
</organism>
<dbReference type="SMART" id="SM00175">
    <property type="entry name" value="RAB"/>
    <property type="match status" value="1"/>
</dbReference>